<accession>A0A8R1IF71</accession>
<dbReference type="AlphaFoldDB" id="A0A8R1IF71"/>
<proteinExistence type="predicted"/>
<evidence type="ECO:0000313" key="3">
    <source>
        <dbReference type="Proteomes" id="UP000005237"/>
    </source>
</evidence>
<reference evidence="3" key="1">
    <citation type="submission" date="2010-08" db="EMBL/GenBank/DDBJ databases">
        <authorList>
            <consortium name="Caenorhabditis japonica Sequencing Consortium"/>
            <person name="Wilson R.K."/>
        </authorList>
    </citation>
    <scope>NUCLEOTIDE SEQUENCE [LARGE SCALE GENOMIC DNA]</scope>
    <source>
        <strain evidence="3">DF5081</strain>
    </source>
</reference>
<name>A0A8R1IF71_CAEJA</name>
<keyword evidence="3" id="KW-1185">Reference proteome</keyword>
<evidence type="ECO:0000313" key="2">
    <source>
        <dbReference type="EnsemblMetazoa" id="CJA34859a.1"/>
    </source>
</evidence>
<organism evidence="2 3">
    <name type="scientific">Caenorhabditis japonica</name>
    <dbReference type="NCBI Taxonomy" id="281687"/>
    <lineage>
        <taxon>Eukaryota</taxon>
        <taxon>Metazoa</taxon>
        <taxon>Ecdysozoa</taxon>
        <taxon>Nematoda</taxon>
        <taxon>Chromadorea</taxon>
        <taxon>Rhabditida</taxon>
        <taxon>Rhabditina</taxon>
        <taxon>Rhabditomorpha</taxon>
        <taxon>Rhabditoidea</taxon>
        <taxon>Rhabditidae</taxon>
        <taxon>Peloderinae</taxon>
        <taxon>Caenorhabditis</taxon>
    </lineage>
</organism>
<protein>
    <submittedName>
        <fullName evidence="2">Uncharacterized protein</fullName>
    </submittedName>
</protein>
<dbReference type="Proteomes" id="UP000005237">
    <property type="component" value="Unassembled WGS sequence"/>
</dbReference>
<sequence>MPSRLISPSFSQYLPSSILKTFHSLAHSLSTCRSIRSYWPQPSAHHLPPPLPAPRHHPPENRRPESDRPPSTLPTLAAQPPPPRNTDKMLKTGGFYCPINREPLSYREEARIGMQKPTTTTTPGGSVGRHNEITVSIFHFLPSPTEPTTRLGGALFVG</sequence>
<feature type="region of interest" description="Disordered" evidence="1">
    <location>
        <begin position="43"/>
        <end position="93"/>
    </location>
</feature>
<evidence type="ECO:0000256" key="1">
    <source>
        <dbReference type="SAM" id="MobiDB-lite"/>
    </source>
</evidence>
<feature type="compositionally biased region" description="Low complexity" evidence="1">
    <location>
        <begin position="69"/>
        <end position="78"/>
    </location>
</feature>
<reference evidence="2" key="2">
    <citation type="submission" date="2022-06" db="UniProtKB">
        <authorList>
            <consortium name="EnsemblMetazoa"/>
        </authorList>
    </citation>
    <scope>IDENTIFICATION</scope>
    <source>
        <strain evidence="2">DF5081</strain>
    </source>
</reference>
<feature type="compositionally biased region" description="Basic and acidic residues" evidence="1">
    <location>
        <begin position="57"/>
        <end position="68"/>
    </location>
</feature>
<dbReference type="EnsemblMetazoa" id="CJA34859a.1">
    <property type="protein sequence ID" value="CJA34859a.1"/>
    <property type="gene ID" value="WBGene00210706"/>
</dbReference>